<dbReference type="AlphaFoldDB" id="A0A1I3KI04"/>
<keyword evidence="4 5" id="KW-0472">Membrane</keyword>
<dbReference type="InterPro" id="IPR001940">
    <property type="entry name" value="Peptidase_S1C"/>
</dbReference>
<dbReference type="Gene3D" id="2.40.10.10">
    <property type="entry name" value="Trypsin-like serine proteases"/>
    <property type="match status" value="2"/>
</dbReference>
<comment type="subcellular location">
    <subcellularLocation>
        <location evidence="1">Membrane</location>
        <topology evidence="1">Multi-pass membrane protein</topology>
    </subcellularLocation>
</comment>
<dbReference type="Pfam" id="PF02674">
    <property type="entry name" value="Colicin_V"/>
    <property type="match status" value="1"/>
</dbReference>
<evidence type="ECO:0000256" key="3">
    <source>
        <dbReference type="ARBA" id="ARBA00022989"/>
    </source>
</evidence>
<feature type="transmembrane region" description="Helical" evidence="5">
    <location>
        <begin position="25"/>
        <end position="43"/>
    </location>
</feature>
<dbReference type="EMBL" id="FOQY01000004">
    <property type="protein sequence ID" value="SFI72112.1"/>
    <property type="molecule type" value="Genomic_DNA"/>
</dbReference>
<evidence type="ECO:0000256" key="2">
    <source>
        <dbReference type="ARBA" id="ARBA00022692"/>
    </source>
</evidence>
<name>A0A1I3KI04_9ACTN</name>
<dbReference type="InterPro" id="IPR003825">
    <property type="entry name" value="Colicin-V_CvpA"/>
</dbReference>
<feature type="transmembrane region" description="Helical" evidence="5">
    <location>
        <begin position="86"/>
        <end position="110"/>
    </location>
</feature>
<dbReference type="InterPro" id="IPR043504">
    <property type="entry name" value="Peptidase_S1_PA_chymotrypsin"/>
</dbReference>
<feature type="transmembrane region" description="Helical" evidence="5">
    <location>
        <begin position="122"/>
        <end position="143"/>
    </location>
</feature>
<dbReference type="NCBIfam" id="NF033740">
    <property type="entry name" value="MarP_fam_protase"/>
    <property type="match status" value="1"/>
</dbReference>
<keyword evidence="3 5" id="KW-1133">Transmembrane helix</keyword>
<gene>
    <name evidence="6" type="ORF">SAMN05216275_104359</name>
</gene>
<proteinExistence type="predicted"/>
<organism evidence="6 7">
    <name type="scientific">Streptosporangium canum</name>
    <dbReference type="NCBI Taxonomy" id="324952"/>
    <lineage>
        <taxon>Bacteria</taxon>
        <taxon>Bacillati</taxon>
        <taxon>Actinomycetota</taxon>
        <taxon>Actinomycetes</taxon>
        <taxon>Streptosporangiales</taxon>
        <taxon>Streptosporangiaceae</taxon>
        <taxon>Streptosporangium</taxon>
    </lineage>
</organism>
<sequence>MTTITAWTYKKGCTRGAVAGYRKGVSGDLLDLILIALMVAFAVSGYRQGFIIGALSFVGFVGGGLLGIFIAPPIAGAFVDGETERALLAIVIVFLTATIGQFASSTIGAVVRSHVTWEPAKVVDAVGGTFASAFSVLIIAWLIGSLISSSQFTLLSEQVNKSLLIGTVDQAMPKAAKDFQKPFKDFIDTSGFPKVFDAIGGGQLVEVEPPDKSVPKGAQLSRARRGIVKVQGVASSCRRHIEGTGFVYSQNKVMTNAHVVAGVDQDLQVTDYLNKAHAAKVVLYNPDRDIAILHVPGLNMPILRFDGTAKKGDDAIVAGFPHGEGFTMNPARIRVQQKAKGLNIYERKSVVRDVYAIRGLVRQGNSGGPLLTTDGRVYGVVFAAALDQQETGYVLTAAEVSPDAEDGSKLFNRVDTQECDQNG</sequence>
<dbReference type="Proteomes" id="UP000199111">
    <property type="component" value="Unassembled WGS sequence"/>
</dbReference>
<dbReference type="InterPro" id="IPR009003">
    <property type="entry name" value="Peptidase_S1_PA"/>
</dbReference>
<dbReference type="PANTHER" id="PTHR43019">
    <property type="entry name" value="SERINE ENDOPROTEASE DEGS"/>
    <property type="match status" value="1"/>
</dbReference>
<evidence type="ECO:0000256" key="4">
    <source>
        <dbReference type="ARBA" id="ARBA00023136"/>
    </source>
</evidence>
<evidence type="ECO:0000256" key="1">
    <source>
        <dbReference type="ARBA" id="ARBA00004141"/>
    </source>
</evidence>
<dbReference type="PANTHER" id="PTHR43019:SF23">
    <property type="entry name" value="PROTEASE DO-LIKE 5, CHLOROPLASTIC"/>
    <property type="match status" value="1"/>
</dbReference>
<dbReference type="GO" id="GO:0004252">
    <property type="term" value="F:serine-type endopeptidase activity"/>
    <property type="evidence" value="ECO:0007669"/>
    <property type="project" value="InterPro"/>
</dbReference>
<reference evidence="7" key="1">
    <citation type="submission" date="2016-10" db="EMBL/GenBank/DDBJ databases">
        <authorList>
            <person name="Varghese N."/>
            <person name="Submissions S."/>
        </authorList>
    </citation>
    <scope>NUCLEOTIDE SEQUENCE [LARGE SCALE GENOMIC DNA]</scope>
    <source>
        <strain evidence="7">CGMCC 4.2126</strain>
    </source>
</reference>
<keyword evidence="7" id="KW-1185">Reference proteome</keyword>
<dbReference type="SUPFAM" id="SSF50494">
    <property type="entry name" value="Trypsin-like serine proteases"/>
    <property type="match status" value="1"/>
</dbReference>
<dbReference type="Pfam" id="PF13365">
    <property type="entry name" value="Trypsin_2"/>
    <property type="match status" value="1"/>
</dbReference>
<evidence type="ECO:0000313" key="7">
    <source>
        <dbReference type="Proteomes" id="UP000199111"/>
    </source>
</evidence>
<dbReference type="GO" id="GO:0009403">
    <property type="term" value="P:toxin biosynthetic process"/>
    <property type="evidence" value="ECO:0007669"/>
    <property type="project" value="InterPro"/>
</dbReference>
<dbReference type="InterPro" id="IPR047680">
    <property type="entry name" value="MarP-like"/>
</dbReference>
<evidence type="ECO:0000313" key="6">
    <source>
        <dbReference type="EMBL" id="SFI72112.1"/>
    </source>
</evidence>
<dbReference type="PRINTS" id="PR00834">
    <property type="entry name" value="PROTEASES2C"/>
</dbReference>
<dbReference type="GO" id="GO:0016020">
    <property type="term" value="C:membrane"/>
    <property type="evidence" value="ECO:0007669"/>
    <property type="project" value="UniProtKB-SubCell"/>
</dbReference>
<accession>A0A1I3KI04</accession>
<evidence type="ECO:0000256" key="5">
    <source>
        <dbReference type="SAM" id="Phobius"/>
    </source>
</evidence>
<keyword evidence="2 5" id="KW-0812">Transmembrane</keyword>
<protein>
    <submittedName>
        <fullName evidence="6">Colicin V production protein</fullName>
    </submittedName>
</protein>
<feature type="transmembrane region" description="Helical" evidence="5">
    <location>
        <begin position="50"/>
        <end position="74"/>
    </location>
</feature>
<dbReference type="GO" id="GO:0006508">
    <property type="term" value="P:proteolysis"/>
    <property type="evidence" value="ECO:0007669"/>
    <property type="project" value="InterPro"/>
</dbReference>